<organism evidence="1 2">
    <name type="scientific">Planococcus shixiaomingii</name>
    <dbReference type="NCBI Taxonomy" id="3058393"/>
    <lineage>
        <taxon>Bacteria</taxon>
        <taxon>Bacillati</taxon>
        <taxon>Bacillota</taxon>
        <taxon>Bacilli</taxon>
        <taxon>Bacillales</taxon>
        <taxon>Caryophanaceae</taxon>
        <taxon>Planococcus</taxon>
    </lineage>
</organism>
<keyword evidence="2" id="KW-1185">Reference proteome</keyword>
<dbReference type="Gene3D" id="3.40.50.1820">
    <property type="entry name" value="alpha/beta hydrolase"/>
    <property type="match status" value="1"/>
</dbReference>
<dbReference type="SUPFAM" id="SSF53474">
    <property type="entry name" value="alpha/beta-Hydrolases"/>
    <property type="match status" value="1"/>
</dbReference>
<keyword evidence="1" id="KW-0378">Hydrolase</keyword>
<proteinExistence type="predicted"/>
<dbReference type="InterPro" id="IPR029058">
    <property type="entry name" value="AB_hydrolase_fold"/>
</dbReference>
<evidence type="ECO:0000313" key="1">
    <source>
        <dbReference type="EMBL" id="MDN7242457.1"/>
    </source>
</evidence>
<dbReference type="RefSeq" id="WP_301723947.1">
    <property type="nucleotide sequence ID" value="NZ_JAUJWV010000001.1"/>
</dbReference>
<name>A0ABT8N3I9_9BACL</name>
<evidence type="ECO:0000313" key="2">
    <source>
        <dbReference type="Proteomes" id="UP001172055"/>
    </source>
</evidence>
<accession>A0ABT8N3I9</accession>
<dbReference type="Proteomes" id="UP001172055">
    <property type="component" value="Unassembled WGS sequence"/>
</dbReference>
<dbReference type="GO" id="GO:0016787">
    <property type="term" value="F:hydrolase activity"/>
    <property type="evidence" value="ECO:0007669"/>
    <property type="project" value="UniProtKB-KW"/>
</dbReference>
<gene>
    <name evidence="1" type="ORF">QWY14_11645</name>
</gene>
<protein>
    <submittedName>
        <fullName evidence="1">Alpha/beta hydrolase</fullName>
    </submittedName>
</protein>
<dbReference type="EMBL" id="JAUJWV010000001">
    <property type="protein sequence ID" value="MDN7242457.1"/>
    <property type="molecule type" value="Genomic_DNA"/>
</dbReference>
<reference evidence="1 2" key="1">
    <citation type="submission" date="2023-06" db="EMBL/GenBank/DDBJ databases">
        <title>Novel species in genus Planococcus.</title>
        <authorList>
            <person name="Ning S."/>
        </authorList>
    </citation>
    <scope>NUCLEOTIDE SEQUENCE [LARGE SCALE GENOMIC DNA]</scope>
    <source>
        <strain evidence="1 2">N028</strain>
    </source>
</reference>
<sequence>MLKIEQRSIQGYKGMEVPFQYIKNESESKSLAIMLPGAGYTTDSPLFHYSTELFRNRSVDVLEVNYQYKNKEYDDFTMEELSEAIKYDVKKIFDQELSNTPYENFYIIGKSLGTIAMSSELQRPLFKNAKVVWLTPLFQQDDVFQAMLASTHKALCFIGDADRWYIKERYDQVMNKPTMTSKLFSAVDHSMDCHNDVSGSIDVLKSVISDIQNF</sequence>
<comment type="caution">
    <text evidence="1">The sequence shown here is derived from an EMBL/GenBank/DDBJ whole genome shotgun (WGS) entry which is preliminary data.</text>
</comment>